<comment type="subcellular location">
    <subcellularLocation>
        <location evidence="1">Cytoplasm</location>
    </subcellularLocation>
</comment>
<evidence type="ECO:0000256" key="6">
    <source>
        <dbReference type="SAM" id="Coils"/>
    </source>
</evidence>
<dbReference type="InterPro" id="IPR055166">
    <property type="entry name" value="Transc_reg_Sar_Rot_HTH"/>
</dbReference>
<dbReference type="PROSITE" id="PS50995">
    <property type="entry name" value="HTH_MARR_2"/>
    <property type="match status" value="1"/>
</dbReference>
<dbReference type="GO" id="GO:0003700">
    <property type="term" value="F:DNA-binding transcription factor activity"/>
    <property type="evidence" value="ECO:0007669"/>
    <property type="project" value="InterPro"/>
</dbReference>
<protein>
    <submittedName>
        <fullName evidence="8">Transcriptional regulator, MarR family</fullName>
    </submittedName>
</protein>
<dbReference type="PANTHER" id="PTHR33164">
    <property type="entry name" value="TRANSCRIPTIONAL REGULATOR, MARR FAMILY"/>
    <property type="match status" value="1"/>
</dbReference>
<dbReference type="SMART" id="SM00347">
    <property type="entry name" value="HTH_MARR"/>
    <property type="match status" value="1"/>
</dbReference>
<dbReference type="HOGENOM" id="CLU_083287_3_2_12"/>
<dbReference type="InterPro" id="IPR039422">
    <property type="entry name" value="MarR/SlyA-like"/>
</dbReference>
<name>F0RYP5_SPHGB</name>
<dbReference type="EMBL" id="CP002541">
    <property type="protein sequence ID" value="ADY12888.1"/>
    <property type="molecule type" value="Genomic_DNA"/>
</dbReference>
<dbReference type="InterPro" id="IPR036388">
    <property type="entry name" value="WH-like_DNA-bd_sf"/>
</dbReference>
<dbReference type="Proteomes" id="UP000008466">
    <property type="component" value="Chromosome"/>
</dbReference>
<dbReference type="RefSeq" id="WP_013606739.1">
    <property type="nucleotide sequence ID" value="NC_015152.1"/>
</dbReference>
<accession>F0RYP5</accession>
<evidence type="ECO:0000256" key="1">
    <source>
        <dbReference type="ARBA" id="ARBA00004496"/>
    </source>
</evidence>
<keyword evidence="2" id="KW-0963">Cytoplasm</keyword>
<feature type="coiled-coil region" evidence="6">
    <location>
        <begin position="125"/>
        <end position="152"/>
    </location>
</feature>
<dbReference type="KEGG" id="sbu:SpiBuddy_1063"/>
<dbReference type="STRING" id="158189.SpiBuddy_1063"/>
<keyword evidence="3" id="KW-0805">Transcription regulation</keyword>
<organism evidence="8 9">
    <name type="scientific">Sphaerochaeta globosa (strain ATCC BAA-1886 / DSM 22777 / Buddy)</name>
    <name type="common">Spirochaeta sp. (strain Buddy)</name>
    <dbReference type="NCBI Taxonomy" id="158189"/>
    <lineage>
        <taxon>Bacteria</taxon>
        <taxon>Pseudomonadati</taxon>
        <taxon>Spirochaetota</taxon>
        <taxon>Spirochaetia</taxon>
        <taxon>Spirochaetales</taxon>
        <taxon>Sphaerochaetaceae</taxon>
        <taxon>Sphaerochaeta</taxon>
    </lineage>
</organism>
<evidence type="ECO:0000259" key="7">
    <source>
        <dbReference type="PROSITE" id="PS50995"/>
    </source>
</evidence>
<dbReference type="eggNOG" id="COG1846">
    <property type="taxonomic scope" value="Bacteria"/>
</dbReference>
<dbReference type="GO" id="GO:0003677">
    <property type="term" value="F:DNA binding"/>
    <property type="evidence" value="ECO:0007669"/>
    <property type="project" value="UniProtKB-KW"/>
</dbReference>
<dbReference type="Pfam" id="PF22381">
    <property type="entry name" value="Staph_reg_Sar_Rot"/>
    <property type="match status" value="1"/>
</dbReference>
<gene>
    <name evidence="8" type="ordered locus">SpiBuddy_1063</name>
</gene>
<keyword evidence="5" id="KW-0804">Transcription</keyword>
<evidence type="ECO:0000313" key="8">
    <source>
        <dbReference type="EMBL" id="ADY12888.1"/>
    </source>
</evidence>
<dbReference type="SUPFAM" id="SSF46785">
    <property type="entry name" value="Winged helix' DNA-binding domain"/>
    <property type="match status" value="1"/>
</dbReference>
<dbReference type="GO" id="GO:0005737">
    <property type="term" value="C:cytoplasm"/>
    <property type="evidence" value="ECO:0007669"/>
    <property type="project" value="UniProtKB-SubCell"/>
</dbReference>
<dbReference type="PRINTS" id="PR00598">
    <property type="entry name" value="HTHMARR"/>
</dbReference>
<feature type="domain" description="HTH marR-type" evidence="7">
    <location>
        <begin position="9"/>
        <end position="144"/>
    </location>
</feature>
<keyword evidence="9" id="KW-1185">Reference proteome</keyword>
<dbReference type="Gene3D" id="1.10.10.10">
    <property type="entry name" value="Winged helix-like DNA-binding domain superfamily/Winged helix DNA-binding domain"/>
    <property type="match status" value="1"/>
</dbReference>
<keyword evidence="4" id="KW-0238">DNA-binding</keyword>
<sequence>MAHDQLLLSNQLCFRFYALERELMAAYRPLLDHLGLTYAQYITLLYLWEHEKATVGELCSALSLDTGTMSPLLKRLESAGLIERHRLVSDERTVEVILTQKGRELEQKAVSIPSHIATCLLSSDRDEQGKKYAQLRQMLDETLEQLKQTRRQRDGGRYYEAK</sequence>
<evidence type="ECO:0000256" key="3">
    <source>
        <dbReference type="ARBA" id="ARBA00023015"/>
    </source>
</evidence>
<dbReference type="AlphaFoldDB" id="F0RYP5"/>
<dbReference type="PANTHER" id="PTHR33164:SF5">
    <property type="entry name" value="ORGANIC HYDROPEROXIDE RESISTANCE TRANSCRIPTIONAL REGULATOR"/>
    <property type="match status" value="1"/>
</dbReference>
<dbReference type="GO" id="GO:0006950">
    <property type="term" value="P:response to stress"/>
    <property type="evidence" value="ECO:0007669"/>
    <property type="project" value="TreeGrafter"/>
</dbReference>
<reference evidence="9" key="1">
    <citation type="submission" date="2011-02" db="EMBL/GenBank/DDBJ databases">
        <title>Complete sequence of Spirochaeta sp. Buddy.</title>
        <authorList>
            <person name="Lucas S."/>
            <person name="Copeland A."/>
            <person name="Lapidus A."/>
            <person name="Cheng J.-F."/>
            <person name="Goodwin L."/>
            <person name="Pitluck S."/>
            <person name="Zeytun A."/>
            <person name="Detter J.C."/>
            <person name="Han C."/>
            <person name="Tapia R."/>
            <person name="Land M."/>
            <person name="Hauser L."/>
            <person name="Kyrpides N."/>
            <person name="Ivanova N."/>
            <person name="Mikhailova N."/>
            <person name="Pagani I."/>
            <person name="Ritalahti K.M."/>
            <person name="Loeffler F.E."/>
            <person name="Woyke T."/>
        </authorList>
    </citation>
    <scope>NUCLEOTIDE SEQUENCE [LARGE SCALE GENOMIC DNA]</scope>
    <source>
        <strain evidence="9">ATCC BAA-1886 / DSM 22777 / Buddy</strain>
    </source>
</reference>
<dbReference type="OrthoDB" id="9806864at2"/>
<evidence type="ECO:0000256" key="5">
    <source>
        <dbReference type="ARBA" id="ARBA00023163"/>
    </source>
</evidence>
<evidence type="ECO:0000256" key="4">
    <source>
        <dbReference type="ARBA" id="ARBA00023125"/>
    </source>
</evidence>
<proteinExistence type="predicted"/>
<keyword evidence="6" id="KW-0175">Coiled coil</keyword>
<dbReference type="InterPro" id="IPR036390">
    <property type="entry name" value="WH_DNA-bd_sf"/>
</dbReference>
<dbReference type="InterPro" id="IPR000835">
    <property type="entry name" value="HTH_MarR-typ"/>
</dbReference>
<evidence type="ECO:0000313" key="9">
    <source>
        <dbReference type="Proteomes" id="UP000008466"/>
    </source>
</evidence>
<evidence type="ECO:0000256" key="2">
    <source>
        <dbReference type="ARBA" id="ARBA00022490"/>
    </source>
</evidence>